<dbReference type="EMBL" id="CP025989">
    <property type="protein sequence ID" value="AWD33166.1"/>
    <property type="molecule type" value="Genomic_DNA"/>
</dbReference>
<reference evidence="3 4" key="1">
    <citation type="journal article" date="2018" name="Genome Biol. Evol.">
        <title>The Genome Sequence of "Candidatus Fokinia solitaria": Insights on Reductive Evolution in Rickettsiales.</title>
        <authorList>
            <person name="Floriano A.M."/>
            <person name="Castelli M."/>
            <person name="Krenek S."/>
            <person name="Berendonk T.U."/>
            <person name="Bazzocchi C."/>
            <person name="Petroni G."/>
            <person name="Sassera D."/>
        </authorList>
    </citation>
    <scope>NUCLEOTIDE SEQUENCE [LARGE SCALE GENOMIC DNA]</scope>
    <source>
        <strain evidence="3">Rio ETE_ALG 3VII</strain>
    </source>
</reference>
<proteinExistence type="predicted"/>
<feature type="region of interest" description="Disordered" evidence="2">
    <location>
        <begin position="657"/>
        <end position="676"/>
    </location>
</feature>
<dbReference type="Proteomes" id="UP000244519">
    <property type="component" value="Chromosome"/>
</dbReference>
<feature type="coiled-coil region" evidence="1">
    <location>
        <begin position="530"/>
        <end position="557"/>
    </location>
</feature>
<evidence type="ECO:0000256" key="1">
    <source>
        <dbReference type="SAM" id="Coils"/>
    </source>
</evidence>
<dbReference type="KEGG" id="fso:Fsol_00368"/>
<dbReference type="AlphaFoldDB" id="A0A2U8BS28"/>
<evidence type="ECO:0000313" key="4">
    <source>
        <dbReference type="Proteomes" id="UP000244519"/>
    </source>
</evidence>
<protein>
    <submittedName>
        <fullName evidence="3">Uncharacterized protein</fullName>
    </submittedName>
</protein>
<evidence type="ECO:0000313" key="3">
    <source>
        <dbReference type="EMBL" id="AWD33166.1"/>
    </source>
</evidence>
<dbReference type="RefSeq" id="WP_108673198.1">
    <property type="nucleotide sequence ID" value="NZ_CP025989.1"/>
</dbReference>
<accession>A0A2U8BS28</accession>
<feature type="compositionally biased region" description="Polar residues" evidence="2">
    <location>
        <begin position="661"/>
        <end position="670"/>
    </location>
</feature>
<evidence type="ECO:0000256" key="2">
    <source>
        <dbReference type="SAM" id="MobiDB-lite"/>
    </source>
</evidence>
<gene>
    <name evidence="3" type="ORF">Fsol_00368</name>
</gene>
<organism evidence="3 4">
    <name type="scientific">Candidatus Fokinia solitaria</name>
    <dbReference type="NCBI Taxonomy" id="1802984"/>
    <lineage>
        <taxon>Bacteria</taxon>
        <taxon>Pseudomonadati</taxon>
        <taxon>Pseudomonadota</taxon>
        <taxon>Alphaproteobacteria</taxon>
        <taxon>Rickettsiales</taxon>
        <taxon>Candidatus Midichloriaceae</taxon>
        <taxon>Candidatus Fokinia</taxon>
    </lineage>
</organism>
<keyword evidence="4" id="KW-1185">Reference proteome</keyword>
<feature type="region of interest" description="Disordered" evidence="2">
    <location>
        <begin position="604"/>
        <end position="625"/>
    </location>
</feature>
<keyword evidence="1" id="KW-0175">Coiled coil</keyword>
<name>A0A2U8BS28_9RICK</name>
<sequence length="676" mass="77864">MQGKNNSQLMEVLLKDEAAFRQLAEQNDDNLAGIAGKFVYQLDYEAYHSLFYRSLVHFISHNETLKHYRDMVLEAQKYGLPIETVERLKASHEEKKGEFIKRYNDQLNYIREKEVSNVLKENRTLLEIALKENNEDKDFLKALFTALSANNRPHVITLAPLRMNIRGGFYNLRNDSITLFQDDSRYRSHYTVSTLVHELMHRFAYCYNGAELVIKREKMVEDFLNQFPPSLHFVILKKMADDFAILTDKMISQHYVDKVEEQDNLKDRKEHFIGHIMGEVATRVYDLVRDRAQGIDQTGFPVTVEVRKFFQEVVKSEISAFEKYGITKDWQDQMKSFAARGAAMDASITAIITSSQYCTINEAALMQMLVDIDQYGSQIHKKDPKFTIMLELEHNAVKGILSIKKKEFQENINNYEQLINLSQGIRKLEKAVSKMICAKEVGNFRNLKEKIDKSIMTAFEKFSDEKNDFVALIDLLGGIKSFATISQDDSLKKTLNSYERKVTTKLQGNSNIPQFLGADIKAYIEKITQSLEKMNAKEDLEKAAKDLEDRYVKCSHRLATLLSCNSEMFTDIIMEVQDKSRNACYNLLGEIERKKNTFVVQQQQFNEEQQQSPRSQQQQTQQQQQIESVPEEVLYRVANSFSTIQQAATEGAITTAAGSQKVVQNDSNKSPGGRRQ</sequence>